<keyword evidence="3" id="KW-1185">Reference proteome</keyword>
<accession>A0A1G7DAB3</accession>
<dbReference type="EMBL" id="FNAP01000007">
    <property type="protein sequence ID" value="SDE48443.1"/>
    <property type="molecule type" value="Genomic_DNA"/>
</dbReference>
<gene>
    <name evidence="2" type="ORF">SAMN05421720_10797</name>
</gene>
<sequence>MTMQDNKYVQAVQSDFDALKQKWDDMRQSFSDTGNGGGSGEASGGGNGKVDSRLAETAWADFQDQSEKLKNAGSAASNELRGSYEAARDKVKKVVEAYQRG</sequence>
<evidence type="ECO:0000313" key="2">
    <source>
        <dbReference type="EMBL" id="SDE48443.1"/>
    </source>
</evidence>
<proteinExistence type="predicted"/>
<feature type="region of interest" description="Disordered" evidence="1">
    <location>
        <begin position="23"/>
        <end position="53"/>
    </location>
</feature>
<feature type="compositionally biased region" description="Gly residues" evidence="1">
    <location>
        <begin position="34"/>
        <end position="48"/>
    </location>
</feature>
<dbReference type="OrthoDB" id="7364706at2"/>
<dbReference type="RefSeq" id="WP_092786059.1">
    <property type="nucleotide sequence ID" value="NZ_FNAP01000007.1"/>
</dbReference>
<name>A0A1G7DAB3_9PROT</name>
<protein>
    <submittedName>
        <fullName evidence="2">Uncharacterized protein</fullName>
    </submittedName>
</protein>
<reference evidence="2 3" key="1">
    <citation type="submission" date="2016-10" db="EMBL/GenBank/DDBJ databases">
        <authorList>
            <person name="de Groot N.N."/>
        </authorList>
    </citation>
    <scope>NUCLEOTIDE SEQUENCE [LARGE SCALE GENOMIC DNA]</scope>
    <source>
        <strain evidence="2 3">ATCC 700224</strain>
    </source>
</reference>
<evidence type="ECO:0000256" key="1">
    <source>
        <dbReference type="SAM" id="MobiDB-lite"/>
    </source>
</evidence>
<evidence type="ECO:0000313" key="3">
    <source>
        <dbReference type="Proteomes" id="UP000199412"/>
    </source>
</evidence>
<dbReference type="Proteomes" id="UP000199412">
    <property type="component" value="Unassembled WGS sequence"/>
</dbReference>
<organism evidence="2 3">
    <name type="scientific">Rhodospira trueperi</name>
    <dbReference type="NCBI Taxonomy" id="69960"/>
    <lineage>
        <taxon>Bacteria</taxon>
        <taxon>Pseudomonadati</taxon>
        <taxon>Pseudomonadota</taxon>
        <taxon>Alphaproteobacteria</taxon>
        <taxon>Rhodospirillales</taxon>
        <taxon>Rhodospirillaceae</taxon>
        <taxon>Rhodospira</taxon>
    </lineage>
</organism>
<dbReference type="AlphaFoldDB" id="A0A1G7DAB3"/>